<dbReference type="EMBL" id="JX962719">
    <property type="protein sequence ID" value="AGC02033.1"/>
    <property type="molecule type" value="Genomic_DNA"/>
</dbReference>
<protein>
    <submittedName>
        <fullName evidence="1">Uncharacterized protein</fullName>
    </submittedName>
</protein>
<proteinExistence type="predicted"/>
<dbReference type="OrthoDB" id="27748at10239"/>
<dbReference type="GeneID" id="14445587"/>
<accession>L7RD81</accession>
<name>L7RD81_9VIRU</name>
<reference evidence="1 2" key="1">
    <citation type="journal article" date="2012" name="Genome Biol. Evol.">
        <title>Related Giant Viruses in Distant Locations and Different Habitats: Acanthamoeba polyphaga moumouvirus Represents a Third Lineage of the Mimiviridae That Is Close to the Megavirus Lineage.</title>
        <authorList>
            <person name="Yoosuf N."/>
            <person name="Yutin N."/>
            <person name="Colson P."/>
            <person name="Shabalina S.A."/>
            <person name="Pagnier I."/>
            <person name="Robert C."/>
            <person name="Azza S."/>
            <person name="Klose T."/>
            <person name="Wong J."/>
            <person name="Rossmann M.G."/>
            <person name="La Scola B."/>
            <person name="Raoult D."/>
            <person name="Koonin E.V."/>
        </authorList>
    </citation>
    <scope>NUCLEOTIDE SEQUENCE [LARGE SCALE GENOMIC DNA]</scope>
    <source>
        <strain evidence="1 2">M10A</strain>
    </source>
</reference>
<organism evidence="1 2">
    <name type="scientific">Acanthamoeba polyphaga moumouvirus</name>
    <dbReference type="NCBI Taxonomy" id="1269028"/>
    <lineage>
        <taxon>Viruses</taxon>
        <taxon>Varidnaviria</taxon>
        <taxon>Bamfordvirae</taxon>
        <taxon>Nucleocytoviricota</taxon>
        <taxon>Megaviricetes</taxon>
        <taxon>Imitervirales</taxon>
        <taxon>Mimiviridae</taxon>
        <taxon>Megamimivirinae</taxon>
        <taxon>Moumouvirus</taxon>
    </lineage>
</organism>
<dbReference type="KEGG" id="vg:14445587"/>
<dbReference type="Proteomes" id="UP000201640">
    <property type="component" value="Segment"/>
</dbReference>
<gene>
    <name evidence="1" type="ORF">Moumou_00499</name>
</gene>
<evidence type="ECO:0000313" key="1">
    <source>
        <dbReference type="EMBL" id="AGC02033.1"/>
    </source>
</evidence>
<evidence type="ECO:0000313" key="2">
    <source>
        <dbReference type="Proteomes" id="UP000201640"/>
    </source>
</evidence>
<sequence length="96" mass="11004">MNNVIFILVKSIIMQFEPMGGFPPIIKNQKENINENILDTRGFTTTNIVSIGDIINNKKKQDLYFAFGSDEEQGFDPTIMSMIYTEPHNYTNINII</sequence>
<dbReference type="RefSeq" id="YP_007354469.1">
    <property type="nucleotide sequence ID" value="NC_020104.1"/>
</dbReference>
<keyword evidence="2" id="KW-1185">Reference proteome</keyword>